<proteinExistence type="predicted"/>
<gene>
    <name evidence="1" type="ORF">NIES23_44570</name>
</gene>
<evidence type="ECO:0000313" key="2">
    <source>
        <dbReference type="Proteomes" id="UP000217507"/>
    </source>
</evidence>
<accession>A0A1Z4KRS1</accession>
<organism evidence="1 2">
    <name type="scientific">Trichormus variabilis NIES-23</name>
    <dbReference type="NCBI Taxonomy" id="1973479"/>
    <lineage>
        <taxon>Bacteria</taxon>
        <taxon>Bacillati</taxon>
        <taxon>Cyanobacteriota</taxon>
        <taxon>Cyanophyceae</taxon>
        <taxon>Nostocales</taxon>
        <taxon>Nostocaceae</taxon>
        <taxon>Trichormus</taxon>
    </lineage>
</organism>
<sequence length="65" mass="7273">MQSLVNLFAARNDVKFHMEKDKLQASGNINTNQETEDEKVLCPHCQRTATNGIKCKGICVADSDY</sequence>
<dbReference type="Proteomes" id="UP000217507">
    <property type="component" value="Chromosome"/>
</dbReference>
<evidence type="ECO:0000313" key="1">
    <source>
        <dbReference type="EMBL" id="BAY71637.1"/>
    </source>
</evidence>
<reference evidence="1 2" key="1">
    <citation type="submission" date="2017-06" db="EMBL/GenBank/DDBJ databases">
        <title>Genome sequencing of cyanobaciteial culture collection at National Institute for Environmental Studies (NIES).</title>
        <authorList>
            <person name="Hirose Y."/>
            <person name="Shimura Y."/>
            <person name="Fujisawa T."/>
            <person name="Nakamura Y."/>
            <person name="Kawachi M."/>
        </authorList>
    </citation>
    <scope>NUCLEOTIDE SEQUENCE [LARGE SCALE GENOMIC DNA]</scope>
    <source>
        <strain evidence="1 2">NIES-23</strain>
    </source>
</reference>
<name>A0A1Z4KRS1_ANAVA</name>
<dbReference type="EMBL" id="AP018216">
    <property type="protein sequence ID" value="BAY71637.1"/>
    <property type="molecule type" value="Genomic_DNA"/>
</dbReference>
<protein>
    <submittedName>
        <fullName evidence="1">Uncharacterized protein</fullName>
    </submittedName>
</protein>
<dbReference type="AlphaFoldDB" id="A0A1Z4KRS1"/>